<name>A0A3D9DZJ7_9GAMM</name>
<dbReference type="AlphaFoldDB" id="A0A3D9DZJ7"/>
<keyword evidence="1" id="KW-0732">Signal</keyword>
<protein>
    <recommendedName>
        <fullName evidence="4">Polyisoprenoid-binding protein YceI</fullName>
    </recommendedName>
</protein>
<dbReference type="InterPro" id="IPR036761">
    <property type="entry name" value="TTHA0802/YceI-like_sf"/>
</dbReference>
<keyword evidence="3" id="KW-1185">Reference proteome</keyword>
<sequence>MGDRFWKMLGVAGLTLALTTPAQAAWRFIPADSEITAHVAGQGQRGPMERTYHVSDLAGTINDEGYFEMPLRLEQTDLLDKQGSLGGLLSGLSSDSAMVTLSTQVNPAWLSNLQPGEATTRNVTLTASGNHFERSEQLPLTLERLNQQYYHLTLAEPISVDTRQLMQLDNAQTVMSLLGYRSLNDSIPIKLNARLIKQ</sequence>
<dbReference type="RefSeq" id="WP_115852737.1">
    <property type="nucleotide sequence ID" value="NZ_QRDJ01000006.1"/>
</dbReference>
<accession>A0A3D9DZJ7</accession>
<evidence type="ECO:0008006" key="4">
    <source>
        <dbReference type="Google" id="ProtNLM"/>
    </source>
</evidence>
<reference evidence="2 3" key="1">
    <citation type="submission" date="2018-07" db="EMBL/GenBank/DDBJ databases">
        <title>Genomic Encyclopedia of Type Strains, Phase IV (KMG-IV): sequencing the most valuable type-strain genomes for metagenomic binning, comparative biology and taxonomic classification.</title>
        <authorList>
            <person name="Goeker M."/>
        </authorList>
    </citation>
    <scope>NUCLEOTIDE SEQUENCE [LARGE SCALE GENOMIC DNA]</scope>
    <source>
        <strain evidence="2 3">DSM 14324</strain>
    </source>
</reference>
<dbReference type="Proteomes" id="UP000256334">
    <property type="component" value="Unassembled WGS sequence"/>
</dbReference>
<evidence type="ECO:0000313" key="3">
    <source>
        <dbReference type="Proteomes" id="UP000256334"/>
    </source>
</evidence>
<proteinExistence type="predicted"/>
<comment type="caution">
    <text evidence="2">The sequence shown here is derived from an EMBL/GenBank/DDBJ whole genome shotgun (WGS) entry which is preliminary data.</text>
</comment>
<feature type="chain" id="PRO_5017768469" description="Polyisoprenoid-binding protein YceI" evidence="1">
    <location>
        <begin position="25"/>
        <end position="198"/>
    </location>
</feature>
<dbReference type="OrthoDB" id="6181957at2"/>
<evidence type="ECO:0000256" key="1">
    <source>
        <dbReference type="SAM" id="SignalP"/>
    </source>
</evidence>
<evidence type="ECO:0000313" key="2">
    <source>
        <dbReference type="EMBL" id="REC95749.1"/>
    </source>
</evidence>
<dbReference type="Gene3D" id="2.40.128.110">
    <property type="entry name" value="Lipid/polyisoprenoid-binding, YceI-like"/>
    <property type="match status" value="1"/>
</dbReference>
<gene>
    <name evidence="2" type="ORF">C8D72_0413</name>
</gene>
<dbReference type="EMBL" id="QRDJ01000006">
    <property type="protein sequence ID" value="REC95749.1"/>
    <property type="molecule type" value="Genomic_DNA"/>
</dbReference>
<feature type="signal peptide" evidence="1">
    <location>
        <begin position="1"/>
        <end position="24"/>
    </location>
</feature>
<organism evidence="2 3">
    <name type="scientific">Kushneria indalinina DSM 14324</name>
    <dbReference type="NCBI Taxonomy" id="1122140"/>
    <lineage>
        <taxon>Bacteria</taxon>
        <taxon>Pseudomonadati</taxon>
        <taxon>Pseudomonadota</taxon>
        <taxon>Gammaproteobacteria</taxon>
        <taxon>Oceanospirillales</taxon>
        <taxon>Halomonadaceae</taxon>
        <taxon>Kushneria</taxon>
    </lineage>
</organism>